<sequence>MIVPENNAGLVSGRALRRVATLDSSTSVSSVTENSWSLLTGRTAALEPRPLRLFDREEALPVTVVLVVRLDCRWPSVLPLALVRLTVESSADTDVGPVAIAVVAVVDVPRDDLRQPEHPQQAVRQRSRRLAFPASFFIDERNPLCHQA</sequence>
<name>A0A182J5N7_ANOAO</name>
<reference evidence="1" key="1">
    <citation type="submission" date="2022-08" db="UniProtKB">
        <authorList>
            <consortium name="EnsemblMetazoa"/>
        </authorList>
    </citation>
    <scope>IDENTIFICATION</scope>
    <source>
        <strain evidence="1">EBRO</strain>
    </source>
</reference>
<protein>
    <submittedName>
        <fullName evidence="1">Uncharacterized protein</fullName>
    </submittedName>
</protein>
<dbReference type="AlphaFoldDB" id="A0A182J5N7"/>
<evidence type="ECO:0000313" key="1">
    <source>
        <dbReference type="EnsemblMetazoa" id="AATE011829-PA.1"/>
    </source>
</evidence>
<accession>A0A182J5N7</accession>
<proteinExistence type="predicted"/>
<organism evidence="1">
    <name type="scientific">Anopheles atroparvus</name>
    <name type="common">European mosquito</name>
    <dbReference type="NCBI Taxonomy" id="41427"/>
    <lineage>
        <taxon>Eukaryota</taxon>
        <taxon>Metazoa</taxon>
        <taxon>Ecdysozoa</taxon>
        <taxon>Arthropoda</taxon>
        <taxon>Hexapoda</taxon>
        <taxon>Insecta</taxon>
        <taxon>Pterygota</taxon>
        <taxon>Neoptera</taxon>
        <taxon>Endopterygota</taxon>
        <taxon>Diptera</taxon>
        <taxon>Nematocera</taxon>
        <taxon>Culicoidea</taxon>
        <taxon>Culicidae</taxon>
        <taxon>Anophelinae</taxon>
        <taxon>Anopheles</taxon>
    </lineage>
</organism>
<dbReference type="EnsemblMetazoa" id="AATE011829-RA">
    <property type="protein sequence ID" value="AATE011829-PA.1"/>
    <property type="gene ID" value="AATE011829"/>
</dbReference>
<dbReference type="VEuPathDB" id="VectorBase:AATE011829"/>